<feature type="transmembrane region" description="Helical" evidence="1">
    <location>
        <begin position="268"/>
        <end position="286"/>
    </location>
</feature>
<keyword evidence="1" id="KW-0472">Membrane</keyword>
<gene>
    <name evidence="2" type="ORF">DUE52_10380</name>
</gene>
<feature type="transmembrane region" description="Helical" evidence="1">
    <location>
        <begin position="21"/>
        <end position="44"/>
    </location>
</feature>
<comment type="caution">
    <text evidence="2">The sequence shown here is derived from an EMBL/GenBank/DDBJ whole genome shotgun (WGS) entry which is preliminary data.</text>
</comment>
<feature type="transmembrane region" description="Helical" evidence="1">
    <location>
        <begin position="116"/>
        <end position="136"/>
    </location>
</feature>
<dbReference type="AlphaFoldDB" id="A0A368JPZ4"/>
<organism evidence="2 3">
    <name type="scientific">Larkinella punicea</name>
    <dbReference type="NCBI Taxonomy" id="2315727"/>
    <lineage>
        <taxon>Bacteria</taxon>
        <taxon>Pseudomonadati</taxon>
        <taxon>Bacteroidota</taxon>
        <taxon>Cytophagia</taxon>
        <taxon>Cytophagales</taxon>
        <taxon>Spirosomataceae</taxon>
        <taxon>Larkinella</taxon>
    </lineage>
</organism>
<feature type="transmembrane region" description="Helical" evidence="1">
    <location>
        <begin position="84"/>
        <end position="104"/>
    </location>
</feature>
<reference evidence="2 3" key="1">
    <citation type="submission" date="2018-07" db="EMBL/GenBank/DDBJ databases">
        <title>Genome analysis of Larkinella rosea.</title>
        <authorList>
            <person name="Zhou Z."/>
            <person name="Wang G."/>
        </authorList>
    </citation>
    <scope>NUCLEOTIDE SEQUENCE [LARGE SCALE GENOMIC DNA]</scope>
    <source>
        <strain evidence="3">zzj9</strain>
    </source>
</reference>
<keyword evidence="3" id="KW-1185">Reference proteome</keyword>
<feature type="transmembrane region" description="Helical" evidence="1">
    <location>
        <begin position="226"/>
        <end position="247"/>
    </location>
</feature>
<dbReference type="Proteomes" id="UP000253383">
    <property type="component" value="Unassembled WGS sequence"/>
</dbReference>
<evidence type="ECO:0000313" key="2">
    <source>
        <dbReference type="EMBL" id="RCR69739.1"/>
    </source>
</evidence>
<feature type="transmembrane region" description="Helical" evidence="1">
    <location>
        <begin position="198"/>
        <end position="220"/>
    </location>
</feature>
<dbReference type="OrthoDB" id="102112at2"/>
<evidence type="ECO:0000313" key="3">
    <source>
        <dbReference type="Proteomes" id="UP000253383"/>
    </source>
</evidence>
<dbReference type="EMBL" id="QOWE01000007">
    <property type="protein sequence ID" value="RCR69739.1"/>
    <property type="molecule type" value="Genomic_DNA"/>
</dbReference>
<accession>A0A368JPZ4</accession>
<evidence type="ECO:0008006" key="4">
    <source>
        <dbReference type="Google" id="ProtNLM"/>
    </source>
</evidence>
<keyword evidence="1" id="KW-1133">Transmembrane helix</keyword>
<sequence>MPQFISYPLQWHPAQKLTFRFFFAYFLLYVFPFPLSNVPGSYFLTSSYNEVWHALVPWVGRTLLHLPYEITVFPNGSGDTTFNYVQLFCFVVLAFAAALVWSVLDRKRANYNTLLYGLLVLLRYYLAITMFTYGFAKVFKTQFPFPSITRLMEPYGQSSPMGLAWTFMGYSTAYNWFTGLGEIIGGALLFFRKTTALGAIILVAVIGNIVAINFCFDIPVKLYSSNLLLMALFILTTDGLRLINVLLVNRPAPALDLTPFRTSRRWRIGRIVFKTLAISFVLYGQIYSGFITAKQYGDQAPKPPLYGLYQVETFALNGDTLAPMLTDTARWRQVMVGGYKSYPNLTIRYMNDSLRNYAFELDTAKRQAVLYARSDTAHKYRLTYQQPDTNSLMMAGFNQIDSIYVRLKKQDIGQFLLVNRGFHWINEYPMNR</sequence>
<evidence type="ECO:0000256" key="1">
    <source>
        <dbReference type="SAM" id="Phobius"/>
    </source>
</evidence>
<protein>
    <recommendedName>
        <fullName evidence="4">DoxX family protein</fullName>
    </recommendedName>
</protein>
<proteinExistence type="predicted"/>
<feature type="transmembrane region" description="Helical" evidence="1">
    <location>
        <begin position="173"/>
        <end position="191"/>
    </location>
</feature>
<dbReference type="RefSeq" id="WP_114405933.1">
    <property type="nucleotide sequence ID" value="NZ_QOWE01000007.1"/>
</dbReference>
<name>A0A368JPZ4_9BACT</name>
<keyword evidence="1" id="KW-0812">Transmembrane</keyword>